<dbReference type="EMBL" id="WKPO01000025">
    <property type="protein sequence ID" value="MSB50092.1"/>
    <property type="molecule type" value="Genomic_DNA"/>
</dbReference>
<proteinExistence type="predicted"/>
<reference evidence="1" key="2">
    <citation type="submission" date="2023-01" db="EMBL/GenBank/DDBJ databases">
        <title>Human gut microbiome strain richness.</title>
        <authorList>
            <person name="Chen-Liaw A."/>
        </authorList>
    </citation>
    <scope>NUCLEOTIDE SEQUENCE</scope>
    <source>
        <strain evidence="1">1001287st1_F4_1001285I_161205</strain>
    </source>
</reference>
<dbReference type="AlphaFoldDB" id="A0A6I2RIB2"/>
<protein>
    <submittedName>
        <fullName evidence="2">Uncharacterized protein</fullName>
    </submittedName>
</protein>
<evidence type="ECO:0000313" key="1">
    <source>
        <dbReference type="EMBL" id="MDB7935336.1"/>
    </source>
</evidence>
<sequence>MPKAKTIAQFCLHRFLETHFDLEAVRITAADDGVILEDSAGGRALFQYQEGAVVMQVIRSPDGTPSGQSVSLSFAVNPDKTVRRSYLTLQQIAELPAALFSHYMTYPIPTDEEVRRLAQAGRVSGTDYMSILLWYLAGNYEQHYLGLGGVDSEGYYIDLIFHHRTLRAEHIQFYLEDVPQF</sequence>
<evidence type="ECO:0000313" key="3">
    <source>
        <dbReference type="Proteomes" id="UP000429811"/>
    </source>
</evidence>
<dbReference type="RefSeq" id="WP_131971819.1">
    <property type="nucleotide sequence ID" value="NZ_BAABXT010000001.1"/>
</dbReference>
<organism evidence="2 3">
    <name type="scientific">Flavonifractor plautii</name>
    <name type="common">Fusobacterium plautii</name>
    <dbReference type="NCBI Taxonomy" id="292800"/>
    <lineage>
        <taxon>Bacteria</taxon>
        <taxon>Bacillati</taxon>
        <taxon>Bacillota</taxon>
        <taxon>Clostridia</taxon>
        <taxon>Eubacteriales</taxon>
        <taxon>Oscillospiraceae</taxon>
        <taxon>Flavonifractor</taxon>
    </lineage>
</organism>
<comment type="caution">
    <text evidence="2">The sequence shown here is derived from an EMBL/GenBank/DDBJ whole genome shotgun (WGS) entry which is preliminary data.</text>
</comment>
<gene>
    <name evidence="2" type="ORF">GKE90_15530</name>
    <name evidence="1" type="ORF">PNE06_19810</name>
</gene>
<dbReference type="Proteomes" id="UP001211173">
    <property type="component" value="Unassembled WGS sequence"/>
</dbReference>
<dbReference type="EMBL" id="JAQLWV010000042">
    <property type="protein sequence ID" value="MDB7935336.1"/>
    <property type="molecule type" value="Genomic_DNA"/>
</dbReference>
<reference evidence="2 3" key="1">
    <citation type="journal article" date="2019" name="Nat. Med.">
        <title>A library of human gut bacterial isolates paired with longitudinal multiomics data enables mechanistic microbiome research.</title>
        <authorList>
            <person name="Poyet M."/>
            <person name="Groussin M."/>
            <person name="Gibbons S.M."/>
            <person name="Avila-Pacheco J."/>
            <person name="Jiang X."/>
            <person name="Kearney S.M."/>
            <person name="Perrotta A.R."/>
            <person name="Berdy B."/>
            <person name="Zhao S."/>
            <person name="Lieberman T.D."/>
            <person name="Swanson P.K."/>
            <person name="Smith M."/>
            <person name="Roesemann S."/>
            <person name="Alexander J.E."/>
            <person name="Rich S.A."/>
            <person name="Livny J."/>
            <person name="Vlamakis H."/>
            <person name="Clish C."/>
            <person name="Bullock K."/>
            <person name="Deik A."/>
            <person name="Scott J."/>
            <person name="Pierce K.A."/>
            <person name="Xavier R.J."/>
            <person name="Alm E.J."/>
        </authorList>
    </citation>
    <scope>NUCLEOTIDE SEQUENCE [LARGE SCALE GENOMIC DNA]</scope>
    <source>
        <strain evidence="2 3">BIOML-A5</strain>
    </source>
</reference>
<name>A0A6I2RIB2_FLAPL</name>
<dbReference type="Proteomes" id="UP000429811">
    <property type="component" value="Unassembled WGS sequence"/>
</dbReference>
<accession>A0A6I2RIB2</accession>
<evidence type="ECO:0000313" key="2">
    <source>
        <dbReference type="EMBL" id="MSB50092.1"/>
    </source>
</evidence>